<dbReference type="InterPro" id="IPR042228">
    <property type="entry name" value="Dynein_linker_3"/>
</dbReference>
<comment type="subcellular location">
    <subcellularLocation>
        <location evidence="2">Cell projection</location>
    </subcellularLocation>
    <subcellularLocation>
        <location evidence="1">Cytoplasm</location>
        <location evidence="1">Cytoskeleton</location>
    </subcellularLocation>
</comment>
<dbReference type="PANTHER" id="PTHR22878">
    <property type="entry name" value="DYNEIN HEAVY CHAIN 6, AXONEMAL-LIKE-RELATED"/>
    <property type="match status" value="1"/>
</dbReference>
<gene>
    <name evidence="15" type="ORF">PYX00_005610</name>
</gene>
<evidence type="ECO:0000256" key="6">
    <source>
        <dbReference type="ARBA" id="ARBA00022737"/>
    </source>
</evidence>
<dbReference type="PANTHER" id="PTHR22878:SF73">
    <property type="entry name" value="DYNEIN AXONEMAL HEAVY CHAIN 1"/>
    <property type="match status" value="1"/>
</dbReference>
<keyword evidence="8" id="KW-0067">ATP-binding</keyword>
<keyword evidence="5" id="KW-0493">Microtubule</keyword>
<evidence type="ECO:0000313" key="15">
    <source>
        <dbReference type="EMBL" id="KAL0272752.1"/>
    </source>
</evidence>
<keyword evidence="7" id="KW-0547">Nucleotide-binding</keyword>
<proteinExistence type="inferred from homology"/>
<sequence length="1475" mass="173196">MLKMHLEEAELEGEGGFLPEIEEFDSQEAAKVPEKEWPPLYQVLNPEDTLAEMELPIAYREPSLISKGRMPKFSPHLEEVPRTEIKDFLHPEEQWVVYETEPNIAFPVQAFKPRCYILHVVEPGKLPRKVFIERRRREYLSMNLEELLKEYGLTDDDLLPPTTSRLKNQFALFESSSFLPLEVFDDVGFDPCSISDWLELGKIQNVQHPIPAVAFIPVPVSRLKKLKIGKASMRYTNRSHRTKQVQNIRNRLKNWDVPVHYLWLDVAVMGYNYDTSKWHIVTLDGSQSKMWLPRIYVMFRAEDPKNFALRVLDAVQRRHQAEKLIKFNIYCDSMPLDGMPGLEEKTIQRIYKSVTRRGLVKAMDDKIDRLIEDAVYNHRRVLGQLSFVHVVERYPDMFSFIELPDSPSLPYRERGLITTGMLNYEEVRKNLNWWWLYVLDEAYLGMMNVVTACLKLNSMNFFSSNFGKHVTLEEFDSIQSGYTTNLIKYLRIEWVDIITTNVRMCLQDTGKGWFNIKEKNWKIYELSKLYRYMELIKFRMETSLKCLVESSTDLLVKLVEVPCLSCIDVPDENFVWGDDLINSPFKATGAPIFTLTLNLNNEDAYYSTPPEAFEDTLIKLYDNCIALSHTIQQVHPNLLVNLRFADLFLSSIGLSDPLVAGKRERLRLDIRKAVIPLKAYAREYRQHAPLFALNVNKFIADYGEENHTPQDIRDDIIVQMNEKAELTATIPSSIIIGPFLIHVEAVKKLLVDKREMIIERILSYFAGRLRKQIAELNREFVEIDTRMKERPTSIEGVFEIREWLETVPLMVKGHEESIKKLMQEYDILEQFQYSLSNEDFENKCIVMGWPRNINNTMEQMQETLEEETAKFYRNQLADESLFWERYESYILQVHSVMQISDMSKVHETAVEIRRLWKALKDSQEFGQLLNSRQKLFGVAITSFDLLLRLIRDFTPYKDLWLTASDWLKYKEIWMDNPLSNIDGESIDRVHGEMLKTMVKCRRIFSETPAYFQIATNVKNDMDDFRQYIPLIQALRSPGMKDRHWDKITSATEGAFKYNPNISFRECLGAGLMPIMDLVINVSETAKKEYSIEQTLDKMEREWETVDIEFTPYKETGTFIMKLSDDVIQMLDDHLVSTQQLSFSPFKGLFEKRIDEWEEKLRLVSDVMDQWTECQRTWMYLEPIFTSEDITEQLPFESKKFSTMERIWRRIMKAGSEMRRVMMYCPDKRLYEALKECNFLLEQVQKGLAEYLEAKRTVFPRLYFLSDDELLEILAEAKNPLAVQPHLRKCFENIYKLQFEKDLKITKMFSGEGEGVSLTETMYPTGGVEYWLLRVEEVMRTTVQVTLYRALMNLPMVDRNEWVLSWPGQIVIAGSQTYWTANVEDGIRENRLDQYFLVMLSQLDGLRNLVKGQVSRVERQILSALIVIEVHARDVTEKILKENVENVNDFEWISQLRYYWVNDQDLKVRAVNAGKF</sequence>
<dbReference type="GO" id="GO:0051959">
    <property type="term" value="F:dynein light intermediate chain binding"/>
    <property type="evidence" value="ECO:0007669"/>
    <property type="project" value="InterPro"/>
</dbReference>
<keyword evidence="6" id="KW-0677">Repeat</keyword>
<feature type="domain" description="Dynein heavy chain linker" evidence="14">
    <location>
        <begin position="948"/>
        <end position="1346"/>
    </location>
</feature>
<evidence type="ECO:0000256" key="10">
    <source>
        <dbReference type="ARBA" id="ARBA00023054"/>
    </source>
</evidence>
<evidence type="ECO:0000256" key="5">
    <source>
        <dbReference type="ARBA" id="ARBA00022701"/>
    </source>
</evidence>
<dbReference type="EMBL" id="JARGDH010000003">
    <property type="protein sequence ID" value="KAL0272752.1"/>
    <property type="molecule type" value="Genomic_DNA"/>
</dbReference>
<dbReference type="InterPro" id="IPR026983">
    <property type="entry name" value="DHC"/>
</dbReference>
<dbReference type="Gene3D" id="1.20.140.100">
    <property type="entry name" value="Dynein heavy chain, N-terminal domain 2"/>
    <property type="match status" value="1"/>
</dbReference>
<keyword evidence="13" id="KW-0966">Cell projection</keyword>
<evidence type="ECO:0000256" key="9">
    <source>
        <dbReference type="ARBA" id="ARBA00023017"/>
    </source>
</evidence>
<protein>
    <recommendedName>
        <fullName evidence="14">Dynein heavy chain linker domain-containing protein</fullName>
    </recommendedName>
</protein>
<comment type="caution">
    <text evidence="15">The sequence shown here is derived from an EMBL/GenBank/DDBJ whole genome shotgun (WGS) entry which is preliminary data.</text>
</comment>
<dbReference type="GO" id="GO:0005874">
    <property type="term" value="C:microtubule"/>
    <property type="evidence" value="ECO:0007669"/>
    <property type="project" value="UniProtKB-KW"/>
</dbReference>
<keyword evidence="9" id="KW-0243">Dynein</keyword>
<dbReference type="GO" id="GO:0042995">
    <property type="term" value="C:cell projection"/>
    <property type="evidence" value="ECO:0007669"/>
    <property type="project" value="UniProtKB-SubCell"/>
</dbReference>
<evidence type="ECO:0000256" key="4">
    <source>
        <dbReference type="ARBA" id="ARBA00022490"/>
    </source>
</evidence>
<evidence type="ECO:0000256" key="13">
    <source>
        <dbReference type="ARBA" id="ARBA00023273"/>
    </source>
</evidence>
<evidence type="ECO:0000256" key="8">
    <source>
        <dbReference type="ARBA" id="ARBA00022840"/>
    </source>
</evidence>
<evidence type="ECO:0000256" key="11">
    <source>
        <dbReference type="ARBA" id="ARBA00023175"/>
    </source>
</evidence>
<evidence type="ECO:0000256" key="3">
    <source>
        <dbReference type="ARBA" id="ARBA00008887"/>
    </source>
</evidence>
<dbReference type="Gene3D" id="1.10.287.2620">
    <property type="match status" value="1"/>
</dbReference>
<dbReference type="GO" id="GO:0005524">
    <property type="term" value="F:ATP binding"/>
    <property type="evidence" value="ECO:0007669"/>
    <property type="project" value="UniProtKB-KW"/>
</dbReference>
<keyword evidence="4" id="KW-0963">Cytoplasm</keyword>
<evidence type="ECO:0000259" key="14">
    <source>
        <dbReference type="Pfam" id="PF08393"/>
    </source>
</evidence>
<evidence type="ECO:0000256" key="7">
    <source>
        <dbReference type="ARBA" id="ARBA00022741"/>
    </source>
</evidence>
<dbReference type="InterPro" id="IPR042222">
    <property type="entry name" value="Dynein_2_N"/>
</dbReference>
<comment type="similarity">
    <text evidence="3">Belongs to the dynein heavy chain family.</text>
</comment>
<evidence type="ECO:0000256" key="2">
    <source>
        <dbReference type="ARBA" id="ARBA00004316"/>
    </source>
</evidence>
<reference evidence="15" key="1">
    <citation type="journal article" date="2024" name="Gigascience">
        <title>Chromosome-level genome of the poultry shaft louse Menopon gallinae provides insight into the host-switching and adaptive evolution of parasitic lice.</title>
        <authorList>
            <person name="Xu Y."/>
            <person name="Ma L."/>
            <person name="Liu S."/>
            <person name="Liang Y."/>
            <person name="Liu Q."/>
            <person name="He Z."/>
            <person name="Tian L."/>
            <person name="Duan Y."/>
            <person name="Cai W."/>
            <person name="Li H."/>
            <person name="Song F."/>
        </authorList>
    </citation>
    <scope>NUCLEOTIDE SEQUENCE</scope>
    <source>
        <strain evidence="15">Cailab_2023a</strain>
    </source>
</reference>
<accession>A0AAW2HTJ9</accession>
<keyword evidence="11" id="KW-0505">Motor protein</keyword>
<dbReference type="GO" id="GO:0045505">
    <property type="term" value="F:dynein intermediate chain binding"/>
    <property type="evidence" value="ECO:0007669"/>
    <property type="project" value="InterPro"/>
</dbReference>
<keyword evidence="10" id="KW-0175">Coiled coil</keyword>
<evidence type="ECO:0000256" key="12">
    <source>
        <dbReference type="ARBA" id="ARBA00023212"/>
    </source>
</evidence>
<dbReference type="FunFam" id="1.20.140.100:FF:000004">
    <property type="entry name" value="Dynein axonemal heavy chain 6"/>
    <property type="match status" value="1"/>
</dbReference>
<name>A0AAW2HTJ9_9NEOP</name>
<dbReference type="Pfam" id="PF08393">
    <property type="entry name" value="DHC_N2"/>
    <property type="match status" value="1"/>
</dbReference>
<dbReference type="GO" id="GO:0030286">
    <property type="term" value="C:dynein complex"/>
    <property type="evidence" value="ECO:0007669"/>
    <property type="project" value="UniProtKB-KW"/>
</dbReference>
<dbReference type="FunFam" id="1.10.287.2620:FF:000001">
    <property type="entry name" value="Cytoplasmic dynein heavy chain 1"/>
    <property type="match status" value="1"/>
</dbReference>
<dbReference type="Gene3D" id="1.20.58.1120">
    <property type="match status" value="1"/>
</dbReference>
<dbReference type="FunFam" id="3.20.180.20:FF:000003">
    <property type="entry name" value="Dynein heavy chain 12, axonemal"/>
    <property type="match status" value="1"/>
</dbReference>
<dbReference type="Gene3D" id="3.20.180.20">
    <property type="entry name" value="Dynein heavy chain, N-terminal domain 2"/>
    <property type="match status" value="1"/>
</dbReference>
<dbReference type="InterPro" id="IPR013602">
    <property type="entry name" value="Dynein_heavy_linker"/>
</dbReference>
<keyword evidence="12" id="KW-0206">Cytoskeleton</keyword>
<dbReference type="GO" id="GO:0007018">
    <property type="term" value="P:microtubule-based movement"/>
    <property type="evidence" value="ECO:0007669"/>
    <property type="project" value="InterPro"/>
</dbReference>
<organism evidence="15">
    <name type="scientific">Menopon gallinae</name>
    <name type="common">poultry shaft louse</name>
    <dbReference type="NCBI Taxonomy" id="328185"/>
    <lineage>
        <taxon>Eukaryota</taxon>
        <taxon>Metazoa</taxon>
        <taxon>Ecdysozoa</taxon>
        <taxon>Arthropoda</taxon>
        <taxon>Hexapoda</taxon>
        <taxon>Insecta</taxon>
        <taxon>Pterygota</taxon>
        <taxon>Neoptera</taxon>
        <taxon>Paraneoptera</taxon>
        <taxon>Psocodea</taxon>
        <taxon>Troctomorpha</taxon>
        <taxon>Phthiraptera</taxon>
        <taxon>Amblycera</taxon>
        <taxon>Menoponidae</taxon>
        <taxon>Menopon</taxon>
    </lineage>
</organism>
<evidence type="ECO:0000256" key="1">
    <source>
        <dbReference type="ARBA" id="ARBA00004245"/>
    </source>
</evidence>